<dbReference type="Pfam" id="PF02696">
    <property type="entry name" value="SelO"/>
    <property type="match status" value="1"/>
</dbReference>
<keyword evidence="4 8" id="KW-0479">Metal-binding</keyword>
<dbReference type="EMBL" id="BAABKI010000020">
    <property type="protein sequence ID" value="GAA5175556.1"/>
    <property type="molecule type" value="Genomic_DNA"/>
</dbReference>
<organism evidence="9 10">
    <name type="scientific">Modicisalibacter zincidurans</name>
    <dbReference type="NCBI Taxonomy" id="1178777"/>
    <lineage>
        <taxon>Bacteria</taxon>
        <taxon>Pseudomonadati</taxon>
        <taxon>Pseudomonadota</taxon>
        <taxon>Gammaproteobacteria</taxon>
        <taxon>Oceanospirillales</taxon>
        <taxon>Halomonadaceae</taxon>
        <taxon>Modicisalibacter</taxon>
    </lineage>
</organism>
<evidence type="ECO:0000256" key="6">
    <source>
        <dbReference type="ARBA" id="ARBA00022840"/>
    </source>
</evidence>
<feature type="binding site" evidence="8">
    <location>
        <position position="179"/>
    </location>
    <ligand>
        <name>ATP</name>
        <dbReference type="ChEBI" id="CHEBI:30616"/>
    </ligand>
</feature>
<dbReference type="PANTHER" id="PTHR32057:SF14">
    <property type="entry name" value="PROTEIN ADENYLYLTRANSFERASE SELO, MITOCHONDRIAL"/>
    <property type="match status" value="1"/>
</dbReference>
<keyword evidence="3 8" id="KW-0548">Nucleotidyltransferase</keyword>
<feature type="binding site" evidence="8">
    <location>
        <position position="88"/>
    </location>
    <ligand>
        <name>ATP</name>
        <dbReference type="ChEBI" id="CHEBI:30616"/>
    </ligand>
</feature>
<keyword evidence="2 8" id="KW-0808">Transferase</keyword>
<evidence type="ECO:0000313" key="9">
    <source>
        <dbReference type="EMBL" id="GAA5175556.1"/>
    </source>
</evidence>
<keyword evidence="10" id="KW-1185">Reference proteome</keyword>
<protein>
    <recommendedName>
        <fullName evidence="8">Protein nucleotidyltransferase YdiU</fullName>
        <ecNumber evidence="8">2.7.7.-</ecNumber>
    </recommendedName>
    <alternativeName>
        <fullName evidence="8">Protein adenylyltransferase YdiU</fullName>
        <ecNumber evidence="8">2.7.7.108</ecNumber>
    </alternativeName>
    <alternativeName>
        <fullName evidence="8">Protein uridylyltransferase YdiU</fullName>
        <ecNumber evidence="8">2.7.7.-</ecNumber>
    </alternativeName>
</protein>
<comment type="catalytic activity">
    <reaction evidence="8">
        <text>L-seryl-[protein] + UTP = O-(5'-uridylyl)-L-seryl-[protein] + diphosphate</text>
        <dbReference type="Rhea" id="RHEA:64604"/>
        <dbReference type="Rhea" id="RHEA-COMP:9863"/>
        <dbReference type="Rhea" id="RHEA-COMP:16635"/>
        <dbReference type="ChEBI" id="CHEBI:29999"/>
        <dbReference type="ChEBI" id="CHEBI:33019"/>
        <dbReference type="ChEBI" id="CHEBI:46398"/>
        <dbReference type="ChEBI" id="CHEBI:156051"/>
    </reaction>
</comment>
<comment type="function">
    <text evidence="8">Nucleotidyltransferase involved in the post-translational modification of proteins. It can catalyze the addition of adenosine monophosphate (AMP) or uridine monophosphate (UMP) to a protein, resulting in modifications known as AMPylation and UMPylation.</text>
</comment>
<feature type="binding site" evidence="8">
    <location>
        <position position="269"/>
    </location>
    <ligand>
        <name>ATP</name>
        <dbReference type="ChEBI" id="CHEBI:30616"/>
    </ligand>
</feature>
<evidence type="ECO:0000256" key="4">
    <source>
        <dbReference type="ARBA" id="ARBA00022723"/>
    </source>
</evidence>
<feature type="binding site" evidence="8">
    <location>
        <position position="86"/>
    </location>
    <ligand>
        <name>ATP</name>
        <dbReference type="ChEBI" id="CHEBI:30616"/>
    </ligand>
</feature>
<feature type="binding site" evidence="8">
    <location>
        <position position="121"/>
    </location>
    <ligand>
        <name>ATP</name>
        <dbReference type="ChEBI" id="CHEBI:30616"/>
    </ligand>
</feature>
<feature type="binding site" evidence="8">
    <location>
        <position position="269"/>
    </location>
    <ligand>
        <name>Mg(2+)</name>
        <dbReference type="ChEBI" id="CHEBI:18420"/>
    </ligand>
</feature>
<comment type="cofactor">
    <cofactor evidence="8">
        <name>Mg(2+)</name>
        <dbReference type="ChEBI" id="CHEBI:18420"/>
    </cofactor>
    <cofactor evidence="8">
        <name>Mn(2+)</name>
        <dbReference type="ChEBI" id="CHEBI:29035"/>
    </cofactor>
</comment>
<proteinExistence type="inferred from homology"/>
<sequence length="500" mass="55058">MLPTFTLRYVRLPAHFYERFVPVPVASPQLVAFNRPLAEELGFDLDAYDAALATQVFSGNRVPDGAEPLAMAYAGHQFGNFVPRLGDGRAVLLGEVTDRQGRLRDIQLKGGGRTPFSRGGDGRAPLGPVLREYLVSEAMHAMAIPTTRALAAVTTGERVVRRIPEPGAVLTRVAASHIRVGTFQYFAGRGDIDGLRALADHVIERHYPQLQPELADTEHLNRPEGERYLALLEAVQARQAALIARWMGVGFIHGVMNTDNMSVSGETLDFGPCAFMEAYDPRTVFSSIDEGGRYAYGNQPGIGQWNLARLAETLLPLIDADQEQAIARATQVIETYPGRFEAEKLAVMRAKLGLTGEEAGDGELVDSLLEAMQAGRADFTLTFRQLGDVAASAEAEPVLLELFERSEPIQAWLARWRERLAREAAEPDEIARRMRAANPRYIPRNHRVQEALTAADDGDLGPFETLREVLSRPFDEQPGREEYALPAAPSEQVLRTFCGT</sequence>
<name>A0ABP9RDA0_9GAMM</name>
<comment type="catalytic activity">
    <reaction evidence="8">
        <text>L-histidyl-[protein] + UTP = N(tele)-(5'-uridylyl)-L-histidyl-[protein] + diphosphate</text>
        <dbReference type="Rhea" id="RHEA:83891"/>
        <dbReference type="Rhea" id="RHEA-COMP:9745"/>
        <dbReference type="Rhea" id="RHEA-COMP:20239"/>
        <dbReference type="ChEBI" id="CHEBI:29979"/>
        <dbReference type="ChEBI" id="CHEBI:33019"/>
        <dbReference type="ChEBI" id="CHEBI:46398"/>
        <dbReference type="ChEBI" id="CHEBI:233474"/>
    </reaction>
</comment>
<reference evidence="10" key="1">
    <citation type="journal article" date="2019" name="Int. J. Syst. Evol. Microbiol.">
        <title>The Global Catalogue of Microorganisms (GCM) 10K type strain sequencing project: providing services to taxonomists for standard genome sequencing and annotation.</title>
        <authorList>
            <consortium name="The Broad Institute Genomics Platform"/>
            <consortium name="The Broad Institute Genome Sequencing Center for Infectious Disease"/>
            <person name="Wu L."/>
            <person name="Ma J."/>
        </authorList>
    </citation>
    <scope>NUCLEOTIDE SEQUENCE [LARGE SCALE GENOMIC DNA]</scope>
    <source>
        <strain evidence="10">JCM 18472</strain>
    </source>
</reference>
<comment type="caution">
    <text evidence="9">The sequence shown here is derived from an EMBL/GenBank/DDBJ whole genome shotgun (WGS) entry which is preliminary data.</text>
</comment>
<comment type="catalytic activity">
    <reaction evidence="8">
        <text>L-threonyl-[protein] + ATP = 3-O-(5'-adenylyl)-L-threonyl-[protein] + diphosphate</text>
        <dbReference type="Rhea" id="RHEA:54292"/>
        <dbReference type="Rhea" id="RHEA-COMP:11060"/>
        <dbReference type="Rhea" id="RHEA-COMP:13847"/>
        <dbReference type="ChEBI" id="CHEBI:30013"/>
        <dbReference type="ChEBI" id="CHEBI:30616"/>
        <dbReference type="ChEBI" id="CHEBI:33019"/>
        <dbReference type="ChEBI" id="CHEBI:138113"/>
        <dbReference type="EC" id="2.7.7.108"/>
    </reaction>
</comment>
<dbReference type="HAMAP" id="MF_00692">
    <property type="entry name" value="SelO"/>
    <property type="match status" value="1"/>
</dbReference>
<keyword evidence="8" id="KW-0464">Manganese</keyword>
<evidence type="ECO:0000256" key="5">
    <source>
        <dbReference type="ARBA" id="ARBA00022741"/>
    </source>
</evidence>
<feature type="active site" description="Proton acceptor" evidence="8">
    <location>
        <position position="259"/>
    </location>
</feature>
<evidence type="ECO:0000256" key="2">
    <source>
        <dbReference type="ARBA" id="ARBA00022679"/>
    </source>
</evidence>
<comment type="similarity">
    <text evidence="1 8">Belongs to the SELO family.</text>
</comment>
<keyword evidence="7 8" id="KW-0460">Magnesium</keyword>
<evidence type="ECO:0000256" key="8">
    <source>
        <dbReference type="HAMAP-Rule" id="MF_00692"/>
    </source>
</evidence>
<evidence type="ECO:0000256" key="1">
    <source>
        <dbReference type="ARBA" id="ARBA00009747"/>
    </source>
</evidence>
<evidence type="ECO:0000256" key="7">
    <source>
        <dbReference type="ARBA" id="ARBA00022842"/>
    </source>
</evidence>
<keyword evidence="5 8" id="KW-0547">Nucleotide-binding</keyword>
<keyword evidence="6 8" id="KW-0067">ATP-binding</keyword>
<feature type="binding site" evidence="8">
    <location>
        <position position="109"/>
    </location>
    <ligand>
        <name>ATP</name>
        <dbReference type="ChEBI" id="CHEBI:30616"/>
    </ligand>
</feature>
<dbReference type="Proteomes" id="UP001500074">
    <property type="component" value="Unassembled WGS sequence"/>
</dbReference>
<feature type="binding site" evidence="8">
    <location>
        <position position="89"/>
    </location>
    <ligand>
        <name>ATP</name>
        <dbReference type="ChEBI" id="CHEBI:30616"/>
    </ligand>
</feature>
<dbReference type="EC" id="2.7.7.-" evidence="8"/>
<dbReference type="NCBIfam" id="NF000658">
    <property type="entry name" value="PRK00029.1"/>
    <property type="match status" value="1"/>
</dbReference>
<evidence type="ECO:0000313" key="10">
    <source>
        <dbReference type="Proteomes" id="UP001500074"/>
    </source>
</evidence>
<comment type="catalytic activity">
    <reaction evidence="8">
        <text>L-tyrosyl-[protein] + ATP = O-(5'-adenylyl)-L-tyrosyl-[protein] + diphosphate</text>
        <dbReference type="Rhea" id="RHEA:54288"/>
        <dbReference type="Rhea" id="RHEA-COMP:10136"/>
        <dbReference type="Rhea" id="RHEA-COMP:13846"/>
        <dbReference type="ChEBI" id="CHEBI:30616"/>
        <dbReference type="ChEBI" id="CHEBI:33019"/>
        <dbReference type="ChEBI" id="CHEBI:46858"/>
        <dbReference type="ChEBI" id="CHEBI:83624"/>
        <dbReference type="EC" id="2.7.7.108"/>
    </reaction>
</comment>
<evidence type="ECO:0000256" key="3">
    <source>
        <dbReference type="ARBA" id="ARBA00022695"/>
    </source>
</evidence>
<accession>A0ABP9RDA0</accession>
<comment type="catalytic activity">
    <reaction evidence="8">
        <text>L-tyrosyl-[protein] + UTP = O-(5'-uridylyl)-L-tyrosyl-[protein] + diphosphate</text>
        <dbReference type="Rhea" id="RHEA:83887"/>
        <dbReference type="Rhea" id="RHEA-COMP:10136"/>
        <dbReference type="Rhea" id="RHEA-COMP:20238"/>
        <dbReference type="ChEBI" id="CHEBI:33019"/>
        <dbReference type="ChEBI" id="CHEBI:46398"/>
        <dbReference type="ChEBI" id="CHEBI:46858"/>
        <dbReference type="ChEBI" id="CHEBI:90602"/>
    </reaction>
</comment>
<dbReference type="PANTHER" id="PTHR32057">
    <property type="entry name" value="PROTEIN ADENYLYLTRANSFERASE SELO, MITOCHONDRIAL"/>
    <property type="match status" value="1"/>
</dbReference>
<feature type="binding site" evidence="8">
    <location>
        <position position="172"/>
    </location>
    <ligand>
        <name>ATP</name>
        <dbReference type="ChEBI" id="CHEBI:30616"/>
    </ligand>
</feature>
<gene>
    <name evidence="8" type="primary">ydiU</name>
    <name evidence="8" type="synonym">selO</name>
    <name evidence="9" type="ORF">GCM10023342_19110</name>
</gene>
<dbReference type="RefSeq" id="WP_031382573.1">
    <property type="nucleotide sequence ID" value="NZ_BAABKI010000020.1"/>
</dbReference>
<dbReference type="InterPro" id="IPR003846">
    <property type="entry name" value="SelO"/>
</dbReference>
<comment type="catalytic activity">
    <reaction evidence="8">
        <text>L-seryl-[protein] + ATP = 3-O-(5'-adenylyl)-L-seryl-[protein] + diphosphate</text>
        <dbReference type="Rhea" id="RHEA:58120"/>
        <dbReference type="Rhea" id="RHEA-COMP:9863"/>
        <dbReference type="Rhea" id="RHEA-COMP:15073"/>
        <dbReference type="ChEBI" id="CHEBI:29999"/>
        <dbReference type="ChEBI" id="CHEBI:30616"/>
        <dbReference type="ChEBI" id="CHEBI:33019"/>
        <dbReference type="ChEBI" id="CHEBI:142516"/>
        <dbReference type="EC" id="2.7.7.108"/>
    </reaction>
</comment>
<feature type="binding site" evidence="8">
    <location>
        <position position="122"/>
    </location>
    <ligand>
        <name>ATP</name>
        <dbReference type="ChEBI" id="CHEBI:30616"/>
    </ligand>
</feature>
<dbReference type="EC" id="2.7.7.108" evidence="8"/>
<feature type="binding site" evidence="8">
    <location>
        <position position="260"/>
    </location>
    <ligand>
        <name>Mg(2+)</name>
        <dbReference type="ChEBI" id="CHEBI:18420"/>
    </ligand>
</feature>